<proteinExistence type="predicted"/>
<dbReference type="AlphaFoldDB" id="A0A951UN96"/>
<organism evidence="2 3">
    <name type="scientific">Drouetiella hepatica Uher 2000/2452</name>
    <dbReference type="NCBI Taxonomy" id="904376"/>
    <lineage>
        <taxon>Bacteria</taxon>
        <taxon>Bacillati</taxon>
        <taxon>Cyanobacteriota</taxon>
        <taxon>Cyanophyceae</taxon>
        <taxon>Oculatellales</taxon>
        <taxon>Oculatellaceae</taxon>
        <taxon>Drouetiella</taxon>
    </lineage>
</organism>
<sequence length="199" mass="21656">MKIKWGLSAIAGLLLSGSHVPLSSAQMVPAVPPVPTAPWYNCLTREVWTPEKQAWCKKVEALRNAAYTIPQSPSYVLPELIAVKLINGRYEDRAKQISATFVSQQGSIVFGDLNDDGTEDAVSLLSVNTGGSGVFTYLVLSINQNGVLKPMFPVLLGDRIQFKSMAIEPGKIRLTIVTQGANDSMCCPTQEVTKTFDLR</sequence>
<accession>A0A951UN96</accession>
<comment type="caution">
    <text evidence="2">The sequence shown here is derived from an EMBL/GenBank/DDBJ whole genome shotgun (WGS) entry which is preliminary data.</text>
</comment>
<evidence type="ECO:0000313" key="3">
    <source>
        <dbReference type="Proteomes" id="UP000757435"/>
    </source>
</evidence>
<feature type="chain" id="PRO_5037256328" evidence="1">
    <location>
        <begin position="26"/>
        <end position="199"/>
    </location>
</feature>
<dbReference type="Proteomes" id="UP000757435">
    <property type="component" value="Unassembled WGS sequence"/>
</dbReference>
<dbReference type="EMBL" id="JAHHHD010000018">
    <property type="protein sequence ID" value="MBW4660142.1"/>
    <property type="molecule type" value="Genomic_DNA"/>
</dbReference>
<name>A0A951UN96_9CYAN</name>
<feature type="signal peptide" evidence="1">
    <location>
        <begin position="1"/>
        <end position="25"/>
    </location>
</feature>
<protein>
    <submittedName>
        <fullName evidence="2">Uncharacterized protein</fullName>
    </submittedName>
</protein>
<reference evidence="2" key="2">
    <citation type="journal article" date="2022" name="Microbiol. Resour. Announc.">
        <title>Metagenome Sequencing to Explore Phylogenomics of Terrestrial Cyanobacteria.</title>
        <authorList>
            <person name="Ward R.D."/>
            <person name="Stajich J.E."/>
            <person name="Johansen J.R."/>
            <person name="Huntemann M."/>
            <person name="Clum A."/>
            <person name="Foster B."/>
            <person name="Foster B."/>
            <person name="Roux S."/>
            <person name="Palaniappan K."/>
            <person name="Varghese N."/>
            <person name="Mukherjee S."/>
            <person name="Reddy T.B.K."/>
            <person name="Daum C."/>
            <person name="Copeland A."/>
            <person name="Chen I.A."/>
            <person name="Ivanova N.N."/>
            <person name="Kyrpides N.C."/>
            <person name="Shapiro N."/>
            <person name="Eloe-Fadrosh E.A."/>
            <person name="Pietrasiak N."/>
        </authorList>
    </citation>
    <scope>NUCLEOTIDE SEQUENCE</scope>
    <source>
        <strain evidence="2">UHER 2000/2452</strain>
    </source>
</reference>
<keyword evidence="1" id="KW-0732">Signal</keyword>
<gene>
    <name evidence="2" type="ORF">KME15_15815</name>
</gene>
<evidence type="ECO:0000256" key="1">
    <source>
        <dbReference type="SAM" id="SignalP"/>
    </source>
</evidence>
<evidence type="ECO:0000313" key="2">
    <source>
        <dbReference type="EMBL" id="MBW4660142.1"/>
    </source>
</evidence>
<reference evidence="2" key="1">
    <citation type="submission" date="2021-05" db="EMBL/GenBank/DDBJ databases">
        <authorList>
            <person name="Pietrasiak N."/>
            <person name="Ward R."/>
            <person name="Stajich J.E."/>
            <person name="Kurbessoian T."/>
        </authorList>
    </citation>
    <scope>NUCLEOTIDE SEQUENCE</scope>
    <source>
        <strain evidence="2">UHER 2000/2452</strain>
    </source>
</reference>